<gene>
    <name evidence="3" type="ORF">PCAR00345_LOCUS4526</name>
</gene>
<name>A0A7S4B2Q7_CHRCT</name>
<reference evidence="3" key="1">
    <citation type="submission" date="2021-01" db="EMBL/GenBank/DDBJ databases">
        <authorList>
            <person name="Corre E."/>
            <person name="Pelletier E."/>
            <person name="Niang G."/>
            <person name="Scheremetjew M."/>
            <person name="Finn R."/>
            <person name="Kale V."/>
            <person name="Holt S."/>
            <person name="Cochrane G."/>
            <person name="Meng A."/>
            <person name="Brown T."/>
            <person name="Cohen L."/>
        </authorList>
    </citation>
    <scope>NUCLEOTIDE SEQUENCE</scope>
    <source>
        <strain evidence="3">CCMP645</strain>
    </source>
</reference>
<dbReference type="AlphaFoldDB" id="A0A7S4B2Q7"/>
<dbReference type="InterPro" id="IPR005069">
    <property type="entry name" value="Nucl-diP-sugar_transferase"/>
</dbReference>
<feature type="region of interest" description="Disordered" evidence="1">
    <location>
        <begin position="343"/>
        <end position="385"/>
    </location>
</feature>
<accession>A0A7S4B2Q7</accession>
<protein>
    <recommendedName>
        <fullName evidence="2">Nucleotide-diphospho-sugar transferase domain-containing protein</fullName>
    </recommendedName>
</protein>
<organism evidence="3">
    <name type="scientific">Chrysotila carterae</name>
    <name type="common">Marine alga</name>
    <name type="synonym">Syracosphaera carterae</name>
    <dbReference type="NCBI Taxonomy" id="13221"/>
    <lineage>
        <taxon>Eukaryota</taxon>
        <taxon>Haptista</taxon>
        <taxon>Haptophyta</taxon>
        <taxon>Prymnesiophyceae</taxon>
        <taxon>Isochrysidales</taxon>
        <taxon>Isochrysidaceae</taxon>
        <taxon>Chrysotila</taxon>
    </lineage>
</organism>
<evidence type="ECO:0000256" key="1">
    <source>
        <dbReference type="SAM" id="MobiDB-lite"/>
    </source>
</evidence>
<dbReference type="Pfam" id="PF03407">
    <property type="entry name" value="Nucleotid_trans"/>
    <property type="match status" value="1"/>
</dbReference>
<sequence length="385" mass="42276">MASLLSPFFLRDLEAPGAVSAVGKEHASAAGDIVLLATGPDVKSIQMAKNTMRMLRGLSLLPHTVLLADSIETCNSIGYSGCYWSSRIILNPPSASVTLTKFWDWRFKFYYIKKKLMARFVGAGYGVLQCDTDTVWQFNPFPALRSMPSSVVLQYDRPFANAGIMYARPGDAASMLLNELAYRIQLVQNRPDDAVPRIVSFAKKAPFYGNTDDQTALNDVILSLALGNRSFLGSLARFEASNRYKPSGPEWHAIEESRLHIEQIRKTQSLFKMSSVVLPWVPNTRHKYSCVPVAGTSDSVAIAPPMLFGHLPVKPKTGIAHLAGVSGFSAKTAHLKRIGAWNPDINGTWTPPTGERQAAPQNAEKHSGKRPARKRGKGNNHQLPS</sequence>
<evidence type="ECO:0000313" key="3">
    <source>
        <dbReference type="EMBL" id="CAE0751941.1"/>
    </source>
</evidence>
<proteinExistence type="predicted"/>
<feature type="domain" description="Nucleotide-diphospho-sugar transferase" evidence="2">
    <location>
        <begin position="105"/>
        <end position="190"/>
    </location>
</feature>
<feature type="compositionally biased region" description="Basic residues" evidence="1">
    <location>
        <begin position="367"/>
        <end position="378"/>
    </location>
</feature>
<dbReference type="EMBL" id="HBIZ01007848">
    <property type="protein sequence ID" value="CAE0751941.1"/>
    <property type="molecule type" value="Transcribed_RNA"/>
</dbReference>
<evidence type="ECO:0000259" key="2">
    <source>
        <dbReference type="Pfam" id="PF03407"/>
    </source>
</evidence>